<dbReference type="InterPro" id="IPR055555">
    <property type="entry name" value="PA-PLA1_DUF7131"/>
</dbReference>
<comment type="caution">
    <text evidence="4">The sequence shown here is derived from an EMBL/GenBank/DDBJ whole genome shotgun (WGS) entry which is preliminary data.</text>
</comment>
<evidence type="ECO:0000259" key="2">
    <source>
        <dbReference type="Pfam" id="PF23463"/>
    </source>
</evidence>
<evidence type="ECO:0000313" key="4">
    <source>
        <dbReference type="EMBL" id="KAJ3053401.1"/>
    </source>
</evidence>
<feature type="domain" description="C20G8.02-like WWE" evidence="2">
    <location>
        <begin position="25"/>
        <end position="132"/>
    </location>
</feature>
<feature type="region of interest" description="Disordered" evidence="1">
    <location>
        <begin position="264"/>
        <end position="336"/>
    </location>
</feature>
<dbReference type="Pfam" id="PF23463">
    <property type="entry name" value="WWE_2"/>
    <property type="match status" value="1"/>
</dbReference>
<dbReference type="Proteomes" id="UP001212841">
    <property type="component" value="Unassembled WGS sequence"/>
</dbReference>
<dbReference type="InterPro" id="IPR057826">
    <property type="entry name" value="WWE_C20G8.02"/>
</dbReference>
<organism evidence="4 5">
    <name type="scientific">Rhizophlyctis rosea</name>
    <dbReference type="NCBI Taxonomy" id="64517"/>
    <lineage>
        <taxon>Eukaryota</taxon>
        <taxon>Fungi</taxon>
        <taxon>Fungi incertae sedis</taxon>
        <taxon>Chytridiomycota</taxon>
        <taxon>Chytridiomycota incertae sedis</taxon>
        <taxon>Chytridiomycetes</taxon>
        <taxon>Rhizophlyctidales</taxon>
        <taxon>Rhizophlyctidaceae</taxon>
        <taxon>Rhizophlyctis</taxon>
    </lineage>
</organism>
<gene>
    <name evidence="4" type="ORF">HK097_004377</name>
</gene>
<reference evidence="4" key="1">
    <citation type="submission" date="2020-05" db="EMBL/GenBank/DDBJ databases">
        <title>Phylogenomic resolution of chytrid fungi.</title>
        <authorList>
            <person name="Stajich J.E."/>
            <person name="Amses K."/>
            <person name="Simmons R."/>
            <person name="Seto K."/>
            <person name="Myers J."/>
            <person name="Bonds A."/>
            <person name="Quandt C.A."/>
            <person name="Barry K."/>
            <person name="Liu P."/>
            <person name="Grigoriev I."/>
            <person name="Longcore J.E."/>
            <person name="James T.Y."/>
        </authorList>
    </citation>
    <scope>NUCLEOTIDE SEQUENCE</scope>
    <source>
        <strain evidence="4">JEL0318</strain>
    </source>
</reference>
<protein>
    <recommendedName>
        <fullName evidence="6">DDHD domain-containing protein</fullName>
    </recommendedName>
</protein>
<dbReference type="PANTHER" id="PTHR23509">
    <property type="entry name" value="PA-PL1 PHOSPHOLIPASE FAMILY"/>
    <property type="match status" value="1"/>
</dbReference>
<dbReference type="EMBL" id="JADGJD010000211">
    <property type="protein sequence ID" value="KAJ3053401.1"/>
    <property type="molecule type" value="Genomic_DNA"/>
</dbReference>
<dbReference type="InterPro" id="IPR058055">
    <property type="entry name" value="PA-PLA1"/>
</dbReference>
<feature type="region of interest" description="Disordered" evidence="1">
    <location>
        <begin position="176"/>
        <end position="197"/>
    </location>
</feature>
<dbReference type="PANTHER" id="PTHR23509:SF10">
    <property type="entry name" value="LD21067P"/>
    <property type="match status" value="1"/>
</dbReference>
<name>A0AAD5SFI5_9FUNG</name>
<evidence type="ECO:0008006" key="6">
    <source>
        <dbReference type="Google" id="ProtNLM"/>
    </source>
</evidence>
<feature type="compositionally biased region" description="Polar residues" evidence="1">
    <location>
        <begin position="311"/>
        <end position="323"/>
    </location>
</feature>
<proteinExistence type="predicted"/>
<feature type="compositionally biased region" description="Low complexity" evidence="1">
    <location>
        <begin position="176"/>
        <end position="191"/>
    </location>
</feature>
<evidence type="ECO:0000256" key="1">
    <source>
        <dbReference type="SAM" id="MobiDB-lite"/>
    </source>
</evidence>
<dbReference type="Pfam" id="PF23465">
    <property type="entry name" value="DUF7131"/>
    <property type="match status" value="1"/>
</dbReference>
<sequence>MEPAQQQLQTFGSQPDVGQPYLKPRWFHAVDVPKADTTPFKVATAKETPKAPAVWKSFTAQNSAALETAYQRLSDLRLKEREKEKAGNKSTVEKDPRGFKVHVNEDNLFEADVEKKEYYPIYWHGPTYDIRRGTWFFQSTGNVFFPCDENLARQIEDGYRKFQPWKESTPAAITPSAIAASPPKPASAAPTDHGDILKPVDGRAEARWPLLGPYIGQYVIFAGAHNAWQFSDQLASKLTRAVMNMGGTRLVRGWDEVSRLNRKASRGHLAKDKTQDLANQAKGKETTEKAREGQEETSRGIEGVSPANGGRMTSEQAQKLQQKMESEDYDASQEDPDRKIDHLMLVIHGIGQKLGERMEAVNFVHDCNVLRRTFKDTAKQYASVKEQLRGPRKAAAVDIPDHGGVQLLPVQWRHRVNFGAIRESNKEDKNGAPKIEQTTLEDITLDGVPSIRMLVSDVILDGKQAPTSTNGLCGGN</sequence>
<feature type="compositionally biased region" description="Basic and acidic residues" evidence="1">
    <location>
        <begin position="282"/>
        <end position="299"/>
    </location>
</feature>
<evidence type="ECO:0000259" key="3">
    <source>
        <dbReference type="Pfam" id="PF23465"/>
    </source>
</evidence>
<dbReference type="GO" id="GO:0004620">
    <property type="term" value="F:phospholipase activity"/>
    <property type="evidence" value="ECO:0007669"/>
    <property type="project" value="TreeGrafter"/>
</dbReference>
<keyword evidence="5" id="KW-1185">Reference proteome</keyword>
<dbReference type="GO" id="GO:0005737">
    <property type="term" value="C:cytoplasm"/>
    <property type="evidence" value="ECO:0007669"/>
    <property type="project" value="TreeGrafter"/>
</dbReference>
<accession>A0AAD5SFI5</accession>
<dbReference type="AlphaFoldDB" id="A0AAD5SFI5"/>
<evidence type="ECO:0000313" key="5">
    <source>
        <dbReference type="Proteomes" id="UP001212841"/>
    </source>
</evidence>
<feature type="domain" description="DUF7131" evidence="3">
    <location>
        <begin position="207"/>
        <end position="255"/>
    </location>
</feature>